<protein>
    <submittedName>
        <fullName evidence="1">Oligoendopeptidase F</fullName>
    </submittedName>
</protein>
<proteinExistence type="predicted"/>
<dbReference type="AlphaFoldDB" id="A0A1I3ZJD0"/>
<organism evidence="1 2">
    <name type="scientific">Brevibacillus centrosporus</name>
    <dbReference type="NCBI Taxonomy" id="54910"/>
    <lineage>
        <taxon>Bacteria</taxon>
        <taxon>Bacillati</taxon>
        <taxon>Bacillota</taxon>
        <taxon>Bacilli</taxon>
        <taxon>Bacillales</taxon>
        <taxon>Paenibacillaceae</taxon>
        <taxon>Brevibacillus</taxon>
    </lineage>
</organism>
<keyword evidence="2" id="KW-1185">Reference proteome</keyword>
<dbReference type="EMBL" id="FORT01000013">
    <property type="protein sequence ID" value="SFK44153.1"/>
    <property type="molecule type" value="Genomic_DNA"/>
</dbReference>
<reference evidence="2" key="1">
    <citation type="submission" date="2016-10" db="EMBL/GenBank/DDBJ databases">
        <authorList>
            <person name="Varghese N."/>
            <person name="Submissions S."/>
        </authorList>
    </citation>
    <scope>NUCLEOTIDE SEQUENCE [LARGE SCALE GENOMIC DNA]</scope>
    <source>
        <strain evidence="2">OK042</strain>
    </source>
</reference>
<gene>
    <name evidence="1" type="ORF">SAMN05518846_113118</name>
</gene>
<evidence type="ECO:0000313" key="1">
    <source>
        <dbReference type="EMBL" id="SFK44153.1"/>
    </source>
</evidence>
<dbReference type="STRING" id="1884381.SAMN05518846_113118"/>
<accession>A0A1I3ZJD0</accession>
<evidence type="ECO:0000313" key="2">
    <source>
        <dbReference type="Proteomes" id="UP000198915"/>
    </source>
</evidence>
<name>A0A1I3ZJD0_9BACL</name>
<dbReference type="SUPFAM" id="SSF55486">
    <property type="entry name" value="Metalloproteases ('zincins'), catalytic domain"/>
    <property type="match status" value="1"/>
</dbReference>
<dbReference type="RefSeq" id="WP_092272845.1">
    <property type="nucleotide sequence ID" value="NZ_FORT01000013.1"/>
</dbReference>
<dbReference type="Proteomes" id="UP000198915">
    <property type="component" value="Unassembled WGS sequence"/>
</dbReference>
<sequence length="511" mass="60167">MDLDRLARIQEEEAWKAAYDEEIGKLEMTFQELTLLQYELTTEKIESPRLNEIQQAHYQIFTDPRFTEMLDFWEQKISDLKWKRRLAVLKNKALQEEIESHPAIASIKNSLMSTILQKTFALHGETYSLSNVQAYLMMNPDRQLREDLFMETVRYGKETASQFRELVLARNRYAQEKGYSTYFHFVFEHIYGQDWEMYREQGMQMLQQTDAISRAWDSRFKEKFGWEDVRYHDLLFGALNYYDLPAEAFPSEKINEVLALTCASFGVELSSTPIQVTLCDLPYGGMMNAISPTDIRIAVRKRDGYGAYKIALHEMGHALYEHFSSQQPPELFRFKDLIGHEAMAEMFMTISAQPKWLQDVFHVEDSAIKQIQEYDHLFFLIVTKYYFYQSLLEHAIYENPEADFQELSDKWAEEVFGVKGRAMSPSVDVLYLAYPVYTHSYIFADGIRDMLRKAFRVDGLYGNQHVFDAIRQSFMEPSESEPWQEKIQALCKEPFTFQYFAEYLAGKSRFQ</sequence>
<dbReference type="Gene3D" id="1.10.1370.30">
    <property type="match status" value="2"/>
</dbReference>